<name>A0A8J3PVX1_9ACTN</name>
<feature type="region of interest" description="Disordered" evidence="1">
    <location>
        <begin position="1"/>
        <end position="52"/>
    </location>
</feature>
<proteinExistence type="predicted"/>
<keyword evidence="3" id="KW-1185">Reference proteome</keyword>
<feature type="compositionally biased region" description="Low complexity" evidence="1">
    <location>
        <begin position="24"/>
        <end position="38"/>
    </location>
</feature>
<accession>A0A8J3PVX1</accession>
<feature type="compositionally biased region" description="Basic and acidic residues" evidence="1">
    <location>
        <begin position="1"/>
        <end position="18"/>
    </location>
</feature>
<comment type="caution">
    <text evidence="2">The sequence shown here is derived from an EMBL/GenBank/DDBJ whole genome shotgun (WGS) entry which is preliminary data.</text>
</comment>
<dbReference type="Proteomes" id="UP000630097">
    <property type="component" value="Unassembled WGS sequence"/>
</dbReference>
<dbReference type="AlphaFoldDB" id="A0A8J3PVX1"/>
<evidence type="ECO:0000256" key="1">
    <source>
        <dbReference type="SAM" id="MobiDB-lite"/>
    </source>
</evidence>
<protein>
    <submittedName>
        <fullName evidence="2">Uncharacterized protein</fullName>
    </submittedName>
</protein>
<sequence length="52" mass="5506">MHGKAEHGGKWIDVRPEGVVDAGPPKSGAPASTTAAGTLMPVFRSNRHRTRL</sequence>
<evidence type="ECO:0000313" key="3">
    <source>
        <dbReference type="Proteomes" id="UP000630097"/>
    </source>
</evidence>
<organism evidence="2 3">
    <name type="scientific">Planotetraspora kaengkrachanensis</name>
    <dbReference type="NCBI Taxonomy" id="575193"/>
    <lineage>
        <taxon>Bacteria</taxon>
        <taxon>Bacillati</taxon>
        <taxon>Actinomycetota</taxon>
        <taxon>Actinomycetes</taxon>
        <taxon>Streptosporangiales</taxon>
        <taxon>Streptosporangiaceae</taxon>
        <taxon>Planotetraspora</taxon>
    </lineage>
</organism>
<gene>
    <name evidence="2" type="ORF">Pka01_51790</name>
</gene>
<evidence type="ECO:0000313" key="2">
    <source>
        <dbReference type="EMBL" id="GIG82052.1"/>
    </source>
</evidence>
<dbReference type="EMBL" id="BONV01000026">
    <property type="protein sequence ID" value="GIG82052.1"/>
    <property type="molecule type" value="Genomic_DNA"/>
</dbReference>
<reference evidence="2 3" key="1">
    <citation type="submission" date="2021-01" db="EMBL/GenBank/DDBJ databases">
        <title>Whole genome shotgun sequence of Planotetraspora kaengkrachanensis NBRC 104272.</title>
        <authorList>
            <person name="Komaki H."/>
            <person name="Tamura T."/>
        </authorList>
    </citation>
    <scope>NUCLEOTIDE SEQUENCE [LARGE SCALE GENOMIC DNA]</scope>
    <source>
        <strain evidence="2 3">NBRC 104272</strain>
    </source>
</reference>